<comment type="caution">
    <text evidence="1">The sequence shown here is derived from an EMBL/GenBank/DDBJ whole genome shotgun (WGS) entry which is preliminary data.</text>
</comment>
<dbReference type="Proteomes" id="UP000011944">
    <property type="component" value="Unassembled WGS sequence"/>
</dbReference>
<accession>M1ZW58</accession>
<reference evidence="1 2" key="1">
    <citation type="submission" date="2012-10" db="EMBL/GenBank/DDBJ databases">
        <authorList>
            <person name="Strain E.A."/>
            <person name="Brown E."/>
            <person name="Allard M.W."/>
            <person name="Gonzalez-Escalona N."/>
            <person name="Timme R."/>
        </authorList>
    </citation>
    <scope>NUCLEOTIDE SEQUENCE [LARGE SCALE GENOMIC DNA]</scope>
    <source>
        <strain evidence="1 2">CFSAN001627</strain>
    </source>
</reference>
<dbReference type="AlphaFoldDB" id="M1ZW58"/>
<dbReference type="Gene3D" id="3.30.450.20">
    <property type="entry name" value="PAS domain"/>
    <property type="match status" value="1"/>
</dbReference>
<evidence type="ECO:0000313" key="2">
    <source>
        <dbReference type="Proteomes" id="UP000011944"/>
    </source>
</evidence>
<protein>
    <submittedName>
        <fullName evidence="1">Methyl-accepting chemotaxis protein</fullName>
    </submittedName>
</protein>
<proteinExistence type="predicted"/>
<feature type="non-terminal residue" evidence="1">
    <location>
        <position position="91"/>
    </location>
</feature>
<dbReference type="InterPro" id="IPR029151">
    <property type="entry name" value="Sensor-like_sf"/>
</dbReference>
<sequence>MYVGFEDKKFISGNGWIPTKDYDCRQRDWYKEAVEKNRIIYSAPYIDKKFNSMVITVAKPIKKDGKIIGVVGMDVVVDYLKTLVQKATPVK</sequence>
<gene>
    <name evidence="1" type="ORF">CFSAN001627_15683</name>
</gene>
<evidence type="ECO:0000313" key="1">
    <source>
        <dbReference type="EMBL" id="EKN41040.1"/>
    </source>
</evidence>
<dbReference type="CDD" id="cd12913">
    <property type="entry name" value="PDC1_MCP_like"/>
    <property type="match status" value="1"/>
</dbReference>
<organism evidence="1 2">
    <name type="scientific">Clostridium botulinum CFSAN001627</name>
    <dbReference type="NCBI Taxonomy" id="1232189"/>
    <lineage>
        <taxon>Bacteria</taxon>
        <taxon>Bacillati</taxon>
        <taxon>Bacillota</taxon>
        <taxon>Clostridia</taxon>
        <taxon>Eubacteriales</taxon>
        <taxon>Clostridiaceae</taxon>
        <taxon>Clostridium</taxon>
    </lineage>
</organism>
<name>M1ZW58_CLOBO</name>
<reference evidence="1 2" key="2">
    <citation type="submission" date="2013-03" db="EMBL/GenBank/DDBJ databases">
        <title>Diversity in Clostridium botulinum.</title>
        <authorList>
            <person name="Timme R.E."/>
            <person name="Allard M."/>
            <person name="Luo Y."/>
            <person name="Strain E."/>
            <person name="Gonzalez-Escalona N."/>
            <person name="Brown E."/>
        </authorList>
    </citation>
    <scope>NUCLEOTIDE SEQUENCE [LARGE SCALE GENOMIC DNA]</scope>
    <source>
        <strain evidence="1 2">CFSAN001627</strain>
    </source>
</reference>
<dbReference type="Pfam" id="PF22673">
    <property type="entry name" value="MCP-like_PDC_1"/>
    <property type="match status" value="1"/>
</dbReference>
<dbReference type="EMBL" id="AMXI01000960">
    <property type="protein sequence ID" value="EKN41040.1"/>
    <property type="molecule type" value="Genomic_DNA"/>
</dbReference>
<dbReference type="SUPFAM" id="SSF103190">
    <property type="entry name" value="Sensory domain-like"/>
    <property type="match status" value="1"/>
</dbReference>